<keyword evidence="1" id="KW-0472">Membrane</keyword>
<dbReference type="AlphaFoldDB" id="A0A0L6W296"/>
<evidence type="ECO:0000313" key="3">
    <source>
        <dbReference type="Proteomes" id="UP000037175"/>
    </source>
</evidence>
<keyword evidence="1" id="KW-1133">Transmembrane helix</keyword>
<gene>
    <name evidence="2" type="ORF">Tfer_2150</name>
</gene>
<dbReference type="RefSeq" id="WP_160315554.1">
    <property type="nucleotide sequence ID" value="NZ_LGTE01000015.1"/>
</dbReference>
<evidence type="ECO:0000256" key="1">
    <source>
        <dbReference type="SAM" id="Phobius"/>
    </source>
</evidence>
<dbReference type="EMBL" id="LGTE01000015">
    <property type="protein sequence ID" value="KNZ69204.1"/>
    <property type="molecule type" value="Genomic_DNA"/>
</dbReference>
<comment type="caution">
    <text evidence="2">The sequence shown here is derived from an EMBL/GenBank/DDBJ whole genome shotgun (WGS) entry which is preliminary data.</text>
</comment>
<accession>A0A0L6W296</accession>
<sequence length="50" mass="5499">MSEVSIQQQEKVPVSVIVLILVLVVANIAMGVLTVRLIIILKIMLKHYAA</sequence>
<feature type="transmembrane region" description="Helical" evidence="1">
    <location>
        <begin position="12"/>
        <end position="39"/>
    </location>
</feature>
<reference evidence="3" key="1">
    <citation type="submission" date="2015-07" db="EMBL/GenBank/DDBJ databases">
        <title>Complete Genome of Thermincola ferriacetica strain Z-0001T.</title>
        <authorList>
            <person name="Lusk B."/>
            <person name="Badalamenti J.P."/>
            <person name="Parameswaran P."/>
            <person name="Bond D.R."/>
            <person name="Torres C.I."/>
        </authorList>
    </citation>
    <scope>NUCLEOTIDE SEQUENCE [LARGE SCALE GENOMIC DNA]</scope>
    <source>
        <strain evidence="3">Z-0001</strain>
    </source>
</reference>
<proteinExistence type="predicted"/>
<keyword evidence="1" id="KW-0812">Transmembrane</keyword>
<evidence type="ECO:0000313" key="2">
    <source>
        <dbReference type="EMBL" id="KNZ69204.1"/>
    </source>
</evidence>
<keyword evidence="3" id="KW-1185">Reference proteome</keyword>
<organism evidence="2 3">
    <name type="scientific">Thermincola ferriacetica</name>
    <dbReference type="NCBI Taxonomy" id="281456"/>
    <lineage>
        <taxon>Bacteria</taxon>
        <taxon>Bacillati</taxon>
        <taxon>Bacillota</taxon>
        <taxon>Clostridia</taxon>
        <taxon>Eubacteriales</taxon>
        <taxon>Thermincolaceae</taxon>
        <taxon>Thermincola</taxon>
    </lineage>
</organism>
<dbReference type="Proteomes" id="UP000037175">
    <property type="component" value="Unassembled WGS sequence"/>
</dbReference>
<protein>
    <submittedName>
        <fullName evidence="2">Uncharacterized protein</fullName>
    </submittedName>
</protein>
<name>A0A0L6W296_9FIRM</name>